<evidence type="ECO:0008006" key="8">
    <source>
        <dbReference type="Google" id="ProtNLM"/>
    </source>
</evidence>
<dbReference type="RefSeq" id="WP_155611718.1">
    <property type="nucleotide sequence ID" value="NZ_WNZW01000005.1"/>
</dbReference>
<gene>
    <name evidence="6" type="ORF">GNP95_15165</name>
</gene>
<reference evidence="6 7" key="1">
    <citation type="submission" date="2019-11" db="EMBL/GenBank/DDBJ databases">
        <title>Draft genome sequences of five Paenibacillus species of dairy origin.</title>
        <authorList>
            <person name="Olajide A.M."/>
            <person name="Chen S."/>
            <person name="Lapointe G."/>
        </authorList>
    </citation>
    <scope>NUCLEOTIDE SEQUENCE [LARGE SCALE GENOMIC DNA]</scope>
    <source>
        <strain evidence="6 7">12CR55</strain>
    </source>
</reference>
<dbReference type="AlphaFoldDB" id="A0A7X2Z2E7"/>
<feature type="transmembrane region" description="Helical" evidence="5">
    <location>
        <begin position="126"/>
        <end position="147"/>
    </location>
</feature>
<feature type="transmembrane region" description="Helical" evidence="5">
    <location>
        <begin position="31"/>
        <end position="48"/>
    </location>
</feature>
<name>A0A7X2Z2E7_9BACL</name>
<evidence type="ECO:0000256" key="1">
    <source>
        <dbReference type="ARBA" id="ARBA00004141"/>
    </source>
</evidence>
<accession>A0A7X2Z2E7</accession>
<evidence type="ECO:0000256" key="2">
    <source>
        <dbReference type="ARBA" id="ARBA00022692"/>
    </source>
</evidence>
<dbReference type="EMBL" id="WNZW01000005">
    <property type="protein sequence ID" value="MUG46329.1"/>
    <property type="molecule type" value="Genomic_DNA"/>
</dbReference>
<proteinExistence type="predicted"/>
<dbReference type="Pfam" id="PF13564">
    <property type="entry name" value="DoxX_2"/>
    <property type="match status" value="1"/>
</dbReference>
<keyword evidence="4 5" id="KW-0472">Membrane</keyword>
<organism evidence="6 7">
    <name type="scientific">Paenibacillus woosongensis</name>
    <dbReference type="NCBI Taxonomy" id="307580"/>
    <lineage>
        <taxon>Bacteria</taxon>
        <taxon>Bacillati</taxon>
        <taxon>Bacillota</taxon>
        <taxon>Bacilli</taxon>
        <taxon>Bacillales</taxon>
        <taxon>Paenibacillaceae</taxon>
        <taxon>Paenibacillus</taxon>
    </lineage>
</organism>
<evidence type="ECO:0000256" key="4">
    <source>
        <dbReference type="ARBA" id="ARBA00023136"/>
    </source>
</evidence>
<sequence>MAPFIALVVSFLLFRIIGLFGWSYFDDWHTSLRIAVAIMLLLTASAHWGKRRPDLIRMVPPAFPRKEWIVSITGWLEIAGAIGILLPKFSLAASICLVVLLIAMFPANVYAAREQLTIGGKPVPKLFVRVLLQIVFITAILLASPLFGK</sequence>
<dbReference type="PANTHER" id="PTHR36974:SF1">
    <property type="entry name" value="DOXX FAMILY MEMBRANE PROTEIN"/>
    <property type="match status" value="1"/>
</dbReference>
<feature type="transmembrane region" description="Helical" evidence="5">
    <location>
        <begin position="92"/>
        <end position="111"/>
    </location>
</feature>
<dbReference type="Proteomes" id="UP000447876">
    <property type="component" value="Unassembled WGS sequence"/>
</dbReference>
<protein>
    <recommendedName>
        <fullName evidence="8">DoxX family protein</fullName>
    </recommendedName>
</protein>
<dbReference type="InterPro" id="IPR032808">
    <property type="entry name" value="DoxX"/>
</dbReference>
<evidence type="ECO:0000313" key="6">
    <source>
        <dbReference type="EMBL" id="MUG46329.1"/>
    </source>
</evidence>
<keyword evidence="3 5" id="KW-1133">Transmembrane helix</keyword>
<keyword evidence="2 5" id="KW-0812">Transmembrane</keyword>
<evidence type="ECO:0000256" key="3">
    <source>
        <dbReference type="ARBA" id="ARBA00022989"/>
    </source>
</evidence>
<feature type="transmembrane region" description="Helical" evidence="5">
    <location>
        <begin position="5"/>
        <end position="25"/>
    </location>
</feature>
<feature type="transmembrane region" description="Helical" evidence="5">
    <location>
        <begin position="68"/>
        <end position="86"/>
    </location>
</feature>
<dbReference type="OrthoDB" id="129693at2"/>
<evidence type="ECO:0000313" key="7">
    <source>
        <dbReference type="Proteomes" id="UP000447876"/>
    </source>
</evidence>
<dbReference type="GO" id="GO:0016020">
    <property type="term" value="C:membrane"/>
    <property type="evidence" value="ECO:0007669"/>
    <property type="project" value="UniProtKB-SubCell"/>
</dbReference>
<dbReference type="PANTHER" id="PTHR36974">
    <property type="entry name" value="MEMBRANE PROTEIN-RELATED"/>
    <property type="match status" value="1"/>
</dbReference>
<evidence type="ECO:0000256" key="5">
    <source>
        <dbReference type="SAM" id="Phobius"/>
    </source>
</evidence>
<comment type="subcellular location">
    <subcellularLocation>
        <location evidence="1">Membrane</location>
        <topology evidence="1">Multi-pass membrane protein</topology>
    </subcellularLocation>
</comment>
<comment type="caution">
    <text evidence="6">The sequence shown here is derived from an EMBL/GenBank/DDBJ whole genome shotgun (WGS) entry which is preliminary data.</text>
</comment>